<sequence>MRSRARPDKDQAADGASVKIKTPYPYRLKVPLGKSSRVSELAGSPSRCQSFLRVVYFKEIHQAIRLRFTLYLPLIGHLRYFSRDRGGELEKPPREMTLINFVRKK</sequence>
<gene>
    <name evidence="1" type="ORF">EVAR_17565_1</name>
</gene>
<proteinExistence type="predicted"/>
<organism evidence="1 2">
    <name type="scientific">Eumeta variegata</name>
    <name type="common">Bagworm moth</name>
    <name type="synonym">Eumeta japonica</name>
    <dbReference type="NCBI Taxonomy" id="151549"/>
    <lineage>
        <taxon>Eukaryota</taxon>
        <taxon>Metazoa</taxon>
        <taxon>Ecdysozoa</taxon>
        <taxon>Arthropoda</taxon>
        <taxon>Hexapoda</taxon>
        <taxon>Insecta</taxon>
        <taxon>Pterygota</taxon>
        <taxon>Neoptera</taxon>
        <taxon>Endopterygota</taxon>
        <taxon>Lepidoptera</taxon>
        <taxon>Glossata</taxon>
        <taxon>Ditrysia</taxon>
        <taxon>Tineoidea</taxon>
        <taxon>Psychidae</taxon>
        <taxon>Oiketicinae</taxon>
        <taxon>Eumeta</taxon>
    </lineage>
</organism>
<dbReference type="Proteomes" id="UP000299102">
    <property type="component" value="Unassembled WGS sequence"/>
</dbReference>
<dbReference type="AlphaFoldDB" id="A0A4C1UC39"/>
<name>A0A4C1UC39_EUMVA</name>
<evidence type="ECO:0000313" key="1">
    <source>
        <dbReference type="EMBL" id="GBP23928.1"/>
    </source>
</evidence>
<dbReference type="EMBL" id="BGZK01000155">
    <property type="protein sequence ID" value="GBP23928.1"/>
    <property type="molecule type" value="Genomic_DNA"/>
</dbReference>
<evidence type="ECO:0000313" key="2">
    <source>
        <dbReference type="Proteomes" id="UP000299102"/>
    </source>
</evidence>
<keyword evidence="2" id="KW-1185">Reference proteome</keyword>
<reference evidence="1 2" key="1">
    <citation type="journal article" date="2019" name="Commun. Biol.">
        <title>The bagworm genome reveals a unique fibroin gene that provides high tensile strength.</title>
        <authorList>
            <person name="Kono N."/>
            <person name="Nakamura H."/>
            <person name="Ohtoshi R."/>
            <person name="Tomita M."/>
            <person name="Numata K."/>
            <person name="Arakawa K."/>
        </authorList>
    </citation>
    <scope>NUCLEOTIDE SEQUENCE [LARGE SCALE GENOMIC DNA]</scope>
</reference>
<accession>A0A4C1UC39</accession>
<protein>
    <submittedName>
        <fullName evidence="1">Uncharacterized protein</fullName>
    </submittedName>
</protein>
<comment type="caution">
    <text evidence="1">The sequence shown here is derived from an EMBL/GenBank/DDBJ whole genome shotgun (WGS) entry which is preliminary data.</text>
</comment>